<dbReference type="PANTHER" id="PTHR43806">
    <property type="entry name" value="PEPTIDASE S8"/>
    <property type="match status" value="1"/>
</dbReference>
<evidence type="ECO:0000259" key="6">
    <source>
        <dbReference type="Pfam" id="PF00082"/>
    </source>
</evidence>
<evidence type="ECO:0000256" key="4">
    <source>
        <dbReference type="ARBA" id="ARBA00022825"/>
    </source>
</evidence>
<evidence type="ECO:0000256" key="2">
    <source>
        <dbReference type="ARBA" id="ARBA00022670"/>
    </source>
</evidence>
<dbReference type="Proteomes" id="UP000193144">
    <property type="component" value="Unassembled WGS sequence"/>
</dbReference>
<keyword evidence="3" id="KW-0378">Hydrolase</keyword>
<dbReference type="InterPro" id="IPR036852">
    <property type="entry name" value="Peptidase_S8/S53_dom_sf"/>
</dbReference>
<reference evidence="7 8" key="1">
    <citation type="submission" date="2016-07" db="EMBL/GenBank/DDBJ databases">
        <title>Pervasive Adenine N6-methylation of Active Genes in Fungi.</title>
        <authorList>
            <consortium name="DOE Joint Genome Institute"/>
            <person name="Mondo S.J."/>
            <person name="Dannebaum R.O."/>
            <person name="Kuo R.C."/>
            <person name="Labutti K."/>
            <person name="Haridas S."/>
            <person name="Kuo A."/>
            <person name="Salamov A."/>
            <person name="Ahrendt S.R."/>
            <person name="Lipzen A."/>
            <person name="Sullivan W."/>
            <person name="Andreopoulos W.B."/>
            <person name="Clum A."/>
            <person name="Lindquist E."/>
            <person name="Daum C."/>
            <person name="Ramamoorthy G.K."/>
            <person name="Gryganskyi A."/>
            <person name="Culley D."/>
            <person name="Magnuson J.K."/>
            <person name="James T.Y."/>
            <person name="O'Malley M.A."/>
            <person name="Stajich J.E."/>
            <person name="Spatafora J.W."/>
            <person name="Visel A."/>
            <person name="Grigoriev I.V."/>
        </authorList>
    </citation>
    <scope>NUCLEOTIDE SEQUENCE [LARGE SCALE GENOMIC DNA]</scope>
    <source>
        <strain evidence="7 8">CBS 115471</strain>
    </source>
</reference>
<dbReference type="OrthoDB" id="3797974at2759"/>
<name>A0A1Y1ZLD4_9PLEO</name>
<dbReference type="InterPro" id="IPR023828">
    <property type="entry name" value="Peptidase_S8_Ser-AS"/>
</dbReference>
<dbReference type="PANTHER" id="PTHR43806:SF58">
    <property type="entry name" value="ALKALINE PROTEASE 1-RELATED"/>
    <property type="match status" value="1"/>
</dbReference>
<keyword evidence="8" id="KW-1185">Reference proteome</keyword>
<evidence type="ECO:0000313" key="8">
    <source>
        <dbReference type="Proteomes" id="UP000193144"/>
    </source>
</evidence>
<comment type="caution">
    <text evidence="5">Lacks conserved residue(s) required for the propagation of feature annotation.</text>
</comment>
<keyword evidence="2" id="KW-0645">Protease</keyword>
<proteinExistence type="inferred from homology"/>
<protein>
    <submittedName>
        <fullName evidence="7">Peptidase S8/S53 domain-containing protein</fullName>
    </submittedName>
</protein>
<organism evidence="7 8">
    <name type="scientific">Clohesyomyces aquaticus</name>
    <dbReference type="NCBI Taxonomy" id="1231657"/>
    <lineage>
        <taxon>Eukaryota</taxon>
        <taxon>Fungi</taxon>
        <taxon>Dikarya</taxon>
        <taxon>Ascomycota</taxon>
        <taxon>Pezizomycotina</taxon>
        <taxon>Dothideomycetes</taxon>
        <taxon>Pleosporomycetidae</taxon>
        <taxon>Pleosporales</taxon>
        <taxon>Lindgomycetaceae</taxon>
        <taxon>Clohesyomyces</taxon>
    </lineage>
</organism>
<evidence type="ECO:0000256" key="1">
    <source>
        <dbReference type="ARBA" id="ARBA00011073"/>
    </source>
</evidence>
<comment type="similarity">
    <text evidence="1 5">Belongs to the peptidase S8 family.</text>
</comment>
<evidence type="ECO:0000256" key="5">
    <source>
        <dbReference type="PROSITE-ProRule" id="PRU01240"/>
    </source>
</evidence>
<evidence type="ECO:0000256" key="3">
    <source>
        <dbReference type="ARBA" id="ARBA00022801"/>
    </source>
</evidence>
<dbReference type="InterPro" id="IPR050131">
    <property type="entry name" value="Peptidase_S8_subtilisin-like"/>
</dbReference>
<gene>
    <name evidence="7" type="ORF">BCR34DRAFT_345247</name>
</gene>
<dbReference type="AlphaFoldDB" id="A0A1Y1ZLD4"/>
<keyword evidence="4" id="KW-0720">Serine protease</keyword>
<feature type="domain" description="Peptidase S8/S53" evidence="6">
    <location>
        <begin position="15"/>
        <end position="267"/>
    </location>
</feature>
<comment type="caution">
    <text evidence="7">The sequence shown here is derived from an EMBL/GenBank/DDBJ whole genome shotgun (WGS) entry which is preliminary data.</text>
</comment>
<dbReference type="PROSITE" id="PS00138">
    <property type="entry name" value="SUBTILASE_SER"/>
    <property type="match status" value="1"/>
</dbReference>
<dbReference type="PROSITE" id="PS51892">
    <property type="entry name" value="SUBTILASE"/>
    <property type="match status" value="1"/>
</dbReference>
<dbReference type="STRING" id="1231657.A0A1Y1ZLD4"/>
<evidence type="ECO:0000313" key="7">
    <source>
        <dbReference type="EMBL" id="ORY10655.1"/>
    </source>
</evidence>
<dbReference type="Gene3D" id="3.40.50.200">
    <property type="entry name" value="Peptidase S8/S53 domain"/>
    <property type="match status" value="1"/>
</dbReference>
<dbReference type="InterPro" id="IPR000209">
    <property type="entry name" value="Peptidase_S8/S53_dom"/>
</dbReference>
<sequence length="380" mass="41768">MADYSGWTPFPIPQLKSRYYGHGTTMAAIAAGTNLGVASRAEVVCVKVMNGFKSSNPSHTGPYSLWKEPSWNAFQHAFMFIIGDIKKNPHPEKSVVMTSLAIELETNLGRDLDRRVSKFVKDLEDLNVLFVVAAGNDGQVSEKTNQRRTLDEQWPTNLGSRDNNVVTVGGADGRYLWPHTTPARKNQKGSMTVYASVEADLAIPGHADDLDLPRAGYAVSGPFGGIGTSNAAPAIAGLAAYFLSLPSLENRQPGRKWTAHALKQYIVELGSRILHPPGEGIKDREELDYRDDLDTMATINDINIGYNRAPDGLCAMNVGILPKSKSSDSIVRRASDDQTILNADQVKFHEQVILDNGKISSDFDMGFVSFYHRRCGKRER</sequence>
<dbReference type="GO" id="GO:0004252">
    <property type="term" value="F:serine-type endopeptidase activity"/>
    <property type="evidence" value="ECO:0007669"/>
    <property type="project" value="InterPro"/>
</dbReference>
<accession>A0A1Y1ZLD4</accession>
<dbReference type="Pfam" id="PF00082">
    <property type="entry name" value="Peptidase_S8"/>
    <property type="match status" value="1"/>
</dbReference>
<dbReference type="SUPFAM" id="SSF52743">
    <property type="entry name" value="Subtilisin-like"/>
    <property type="match status" value="1"/>
</dbReference>
<dbReference type="GO" id="GO:0006508">
    <property type="term" value="P:proteolysis"/>
    <property type="evidence" value="ECO:0007669"/>
    <property type="project" value="UniProtKB-KW"/>
</dbReference>
<dbReference type="EMBL" id="MCFA01000070">
    <property type="protein sequence ID" value="ORY10655.1"/>
    <property type="molecule type" value="Genomic_DNA"/>
</dbReference>